<dbReference type="GeneTree" id="ENSGT00940000153866"/>
<evidence type="ECO:0000256" key="6">
    <source>
        <dbReference type="SAM" id="Coils"/>
    </source>
</evidence>
<evidence type="ECO:0000256" key="2">
    <source>
        <dbReference type="ARBA" id="ARBA00004245"/>
    </source>
</evidence>
<dbReference type="AlphaFoldDB" id="A0A3P8SNH7"/>
<dbReference type="STRING" id="161767.ENSAPEP00000013521"/>
<keyword evidence="5" id="KW-0966">Cell projection</keyword>
<evidence type="ECO:0000256" key="4">
    <source>
        <dbReference type="ARBA" id="ARBA00023212"/>
    </source>
</evidence>
<organism evidence="9 10">
    <name type="scientific">Amphiprion percula</name>
    <name type="common">Orange clownfish</name>
    <name type="synonym">Lutjanus percula</name>
    <dbReference type="NCBI Taxonomy" id="161767"/>
    <lineage>
        <taxon>Eukaryota</taxon>
        <taxon>Metazoa</taxon>
        <taxon>Chordata</taxon>
        <taxon>Craniata</taxon>
        <taxon>Vertebrata</taxon>
        <taxon>Euteleostomi</taxon>
        <taxon>Actinopterygii</taxon>
        <taxon>Neopterygii</taxon>
        <taxon>Teleostei</taxon>
        <taxon>Neoteleostei</taxon>
        <taxon>Acanthomorphata</taxon>
        <taxon>Ovalentaria</taxon>
        <taxon>Pomacentridae</taxon>
        <taxon>Amphiprion</taxon>
    </lineage>
</organism>
<proteinExistence type="predicted"/>
<reference evidence="9" key="3">
    <citation type="submission" date="2025-09" db="UniProtKB">
        <authorList>
            <consortium name="Ensembl"/>
        </authorList>
    </citation>
    <scope>IDENTIFICATION</scope>
</reference>
<name>A0A3P8SNH7_AMPPE</name>
<evidence type="ECO:0000256" key="3">
    <source>
        <dbReference type="ARBA" id="ARBA00022490"/>
    </source>
</evidence>
<keyword evidence="3" id="KW-0963">Cytoplasm</keyword>
<dbReference type="PANTHER" id="PTHR21490:SF0">
    <property type="entry name" value="ENKURIN"/>
    <property type="match status" value="1"/>
</dbReference>
<dbReference type="Ensembl" id="ENSAPET00000013879.1">
    <property type="protein sequence ID" value="ENSAPEP00000013521.1"/>
    <property type="gene ID" value="ENSAPEG00000009632.1"/>
</dbReference>
<feature type="region of interest" description="Disordered" evidence="7">
    <location>
        <begin position="269"/>
        <end position="292"/>
    </location>
</feature>
<protein>
    <submittedName>
        <fullName evidence="9">Enkurin, TRPC channel interacting protein</fullName>
    </submittedName>
</protein>
<evidence type="ECO:0000259" key="8">
    <source>
        <dbReference type="PROSITE" id="PS51665"/>
    </source>
</evidence>
<evidence type="ECO:0000256" key="5">
    <source>
        <dbReference type="ARBA" id="ARBA00023273"/>
    </source>
</evidence>
<reference evidence="9 10" key="1">
    <citation type="submission" date="2018-03" db="EMBL/GenBank/DDBJ databases">
        <title>Finding Nemo's genes: A chromosome-scale reference assembly of the genome of the orange clownfish Amphiprion percula.</title>
        <authorList>
            <person name="Lehmann R."/>
        </authorList>
    </citation>
    <scope>NUCLEOTIDE SEQUENCE</scope>
</reference>
<feature type="region of interest" description="Disordered" evidence="7">
    <location>
        <begin position="57"/>
        <end position="77"/>
    </location>
</feature>
<dbReference type="GO" id="GO:0001669">
    <property type="term" value="C:acrosomal vesicle"/>
    <property type="evidence" value="ECO:0007669"/>
    <property type="project" value="TreeGrafter"/>
</dbReference>
<dbReference type="Proteomes" id="UP000265080">
    <property type="component" value="Chromosome 22"/>
</dbReference>
<evidence type="ECO:0000313" key="10">
    <source>
        <dbReference type="Proteomes" id="UP000265080"/>
    </source>
</evidence>
<dbReference type="GO" id="GO:0005879">
    <property type="term" value="C:axonemal microtubule"/>
    <property type="evidence" value="ECO:0007669"/>
    <property type="project" value="TreeGrafter"/>
</dbReference>
<accession>A0A3P8SNH7</accession>
<feature type="domain" description="Enkurin" evidence="8">
    <location>
        <begin position="163"/>
        <end position="255"/>
    </location>
</feature>
<keyword evidence="4" id="KW-0206">Cytoskeleton</keyword>
<evidence type="ECO:0000256" key="1">
    <source>
        <dbReference type="ARBA" id="ARBA00004138"/>
    </source>
</evidence>
<evidence type="ECO:0000256" key="7">
    <source>
        <dbReference type="SAM" id="MobiDB-lite"/>
    </source>
</evidence>
<dbReference type="InterPro" id="IPR052102">
    <property type="entry name" value="Enkurin_domain-protein"/>
</dbReference>
<keyword evidence="6" id="KW-0175">Coiled coil</keyword>
<dbReference type="InterPro" id="IPR027012">
    <property type="entry name" value="Enkurin_dom"/>
</dbReference>
<sequence>MSEVKYPPESIYNILPKEESRIEKQPRYMSKFRPAVVQESRLTKDAMRTMGPAKVEMPSTDKYLKKHSKESKPLGATECSKDAHKTCTCTEKKPPVPARTDNPLMGIHTKRDFIKTATAVPKKPQPICVDTSKGHKQPLENSGLVPKYIKKTDYGKIPTYLQQRNDEKLRAEEEYNRFVKDQREQGALRRLPDEERLAVLENLKKDWDKLHHEYQSLPLFIETMSQKAHKVRLEEEMKQLEKDISLFERFFHIPLQWPVMRPQASIASHEADYPRKTPPPKQRFPFTQMTEA</sequence>
<keyword evidence="10" id="KW-1185">Reference proteome</keyword>
<feature type="coiled-coil region" evidence="6">
    <location>
        <begin position="223"/>
        <end position="250"/>
    </location>
</feature>
<dbReference type="PANTHER" id="PTHR21490">
    <property type="entry name" value="ENKURIN-RELATED"/>
    <property type="match status" value="1"/>
</dbReference>
<dbReference type="GO" id="GO:0005516">
    <property type="term" value="F:calmodulin binding"/>
    <property type="evidence" value="ECO:0007669"/>
    <property type="project" value="TreeGrafter"/>
</dbReference>
<reference evidence="9" key="2">
    <citation type="submission" date="2025-08" db="UniProtKB">
        <authorList>
            <consortium name="Ensembl"/>
        </authorList>
    </citation>
    <scope>IDENTIFICATION</scope>
</reference>
<evidence type="ECO:0000313" key="9">
    <source>
        <dbReference type="Ensembl" id="ENSAPEP00000013521.1"/>
    </source>
</evidence>
<dbReference type="Pfam" id="PF13864">
    <property type="entry name" value="Enkurin"/>
    <property type="match status" value="1"/>
</dbReference>
<comment type="subcellular location">
    <subcellularLocation>
        <location evidence="1">Cell projection</location>
        <location evidence="1">Cilium</location>
    </subcellularLocation>
    <subcellularLocation>
        <location evidence="2">Cytoplasm</location>
        <location evidence="2">Cytoskeleton</location>
    </subcellularLocation>
</comment>
<dbReference type="PROSITE" id="PS51665">
    <property type="entry name" value="ENKURIN"/>
    <property type="match status" value="1"/>
</dbReference>